<evidence type="ECO:0000256" key="1">
    <source>
        <dbReference type="SAM" id="MobiDB-lite"/>
    </source>
</evidence>
<evidence type="ECO:0000313" key="3">
    <source>
        <dbReference type="Proteomes" id="UP001309876"/>
    </source>
</evidence>
<proteinExistence type="predicted"/>
<sequence length="248" mass="27278">MANRIKSAAVAHNAGVSRLPTIDIPGLGGLPHGSVNNHSIQPLSTTTPSNTPDPRSRQQKLQPTRQDTDLSRSVTPTNPATPDASSITTWPAAVKHVTKYIVADEQASSRIKHLVNEQHKHEEQWWRQRQEIVTRHAGRAGNQAIVTDILKELGGLAGPVAKVDEAADKNELETFDKKVYQSLTQMTQDFDRQLKKLGVPFFAIKHDLILLDGGKDGSGSTVGKLDKGELRELQKRMLQILEDLLIDG</sequence>
<organism evidence="2 3">
    <name type="scientific">Lithohypha guttulata</name>
    <dbReference type="NCBI Taxonomy" id="1690604"/>
    <lineage>
        <taxon>Eukaryota</taxon>
        <taxon>Fungi</taxon>
        <taxon>Dikarya</taxon>
        <taxon>Ascomycota</taxon>
        <taxon>Pezizomycotina</taxon>
        <taxon>Eurotiomycetes</taxon>
        <taxon>Chaetothyriomycetidae</taxon>
        <taxon>Chaetothyriales</taxon>
        <taxon>Trichomeriaceae</taxon>
        <taxon>Lithohypha</taxon>
    </lineage>
</organism>
<gene>
    <name evidence="2" type="ORF">LTR05_007632</name>
</gene>
<name>A0AAN7SU38_9EURO</name>
<comment type="caution">
    <text evidence="2">The sequence shown here is derived from an EMBL/GenBank/DDBJ whole genome shotgun (WGS) entry which is preliminary data.</text>
</comment>
<dbReference type="Proteomes" id="UP001309876">
    <property type="component" value="Unassembled WGS sequence"/>
</dbReference>
<dbReference type="Pfam" id="PF10454">
    <property type="entry name" value="DUF2458"/>
    <property type="match status" value="1"/>
</dbReference>
<protein>
    <submittedName>
        <fullName evidence="2">Uncharacterized protein</fullName>
    </submittedName>
</protein>
<feature type="compositionally biased region" description="Polar residues" evidence="1">
    <location>
        <begin position="34"/>
        <end position="87"/>
    </location>
</feature>
<reference evidence="2 3" key="1">
    <citation type="submission" date="2023-08" db="EMBL/GenBank/DDBJ databases">
        <title>Black Yeasts Isolated from many extreme environments.</title>
        <authorList>
            <person name="Coleine C."/>
            <person name="Stajich J.E."/>
            <person name="Selbmann L."/>
        </authorList>
    </citation>
    <scope>NUCLEOTIDE SEQUENCE [LARGE SCALE GENOMIC DNA]</scope>
    <source>
        <strain evidence="2 3">CCFEE 5910</strain>
    </source>
</reference>
<dbReference type="AlphaFoldDB" id="A0AAN7SU38"/>
<dbReference type="InterPro" id="IPR018858">
    <property type="entry name" value="DUF2458"/>
</dbReference>
<evidence type="ECO:0000313" key="2">
    <source>
        <dbReference type="EMBL" id="KAK5081501.1"/>
    </source>
</evidence>
<dbReference type="EMBL" id="JAVRRJ010000009">
    <property type="protein sequence ID" value="KAK5081501.1"/>
    <property type="molecule type" value="Genomic_DNA"/>
</dbReference>
<feature type="region of interest" description="Disordered" evidence="1">
    <location>
        <begin position="33"/>
        <end position="87"/>
    </location>
</feature>
<accession>A0AAN7SU38</accession>
<keyword evidence="3" id="KW-1185">Reference proteome</keyword>